<comment type="similarity">
    <text evidence="4">Belongs to the cyclophilin-type PPIase family.</text>
</comment>
<evidence type="ECO:0000256" key="11">
    <source>
        <dbReference type="ARBA" id="ARBA00054022"/>
    </source>
</evidence>
<feature type="compositionally biased region" description="Basic and acidic residues" evidence="14">
    <location>
        <begin position="185"/>
        <end position="198"/>
    </location>
</feature>
<dbReference type="PANTHER" id="PTHR11071:SF561">
    <property type="entry name" value="PEPTIDYL-PROLYL CIS-TRANS ISOMERASE D-RELATED"/>
    <property type="match status" value="1"/>
</dbReference>
<evidence type="ECO:0000256" key="14">
    <source>
        <dbReference type="SAM" id="MobiDB-lite"/>
    </source>
</evidence>
<comment type="function">
    <text evidence="11">Peptidyl-prolyl cis/trans isomerase (PPIase) that acts as a key virulence factor by promoting host leukocyte transformation. Binds to and isomerizes specific phosphorylated Ser/Thr-Pro (pSer/Thr-Pro) motifs in a subset of proteins, resulting in conformational changes in the proteins. Promotes host leukocyte transformation by binding to phosphorylated host FBXW7, disrupting dimerization and promoting FBXW7 autoubiquitination and subsequent degradation. Degradation of host FBXW7, leads to stabilization of JUN, which promotes cell transformation.</text>
</comment>
<feature type="region of interest" description="Disordered" evidence="14">
    <location>
        <begin position="172"/>
        <end position="198"/>
    </location>
</feature>
<keyword evidence="9" id="KW-1035">Host cytoplasm</keyword>
<feature type="domain" description="PpiC" evidence="16">
    <location>
        <begin position="200"/>
        <end position="318"/>
    </location>
</feature>
<dbReference type="Proteomes" id="UP000654075">
    <property type="component" value="Unassembled WGS sequence"/>
</dbReference>
<dbReference type="SUPFAM" id="SSF50891">
    <property type="entry name" value="Cyclophilin-like"/>
    <property type="match status" value="1"/>
</dbReference>
<evidence type="ECO:0000256" key="10">
    <source>
        <dbReference type="ARBA" id="ARBA00023235"/>
    </source>
</evidence>
<dbReference type="InterPro" id="IPR000297">
    <property type="entry name" value="PPIase_PpiC"/>
</dbReference>
<name>A0A813H2V9_POLGL</name>
<proteinExistence type="inferred from homology"/>
<evidence type="ECO:0000256" key="3">
    <source>
        <dbReference type="ARBA" id="ARBA00004192"/>
    </source>
</evidence>
<dbReference type="GO" id="GO:0042025">
    <property type="term" value="C:host cell nucleus"/>
    <property type="evidence" value="ECO:0007669"/>
    <property type="project" value="UniProtKB-SubCell"/>
</dbReference>
<dbReference type="GO" id="GO:0030430">
    <property type="term" value="C:host cell cytoplasm"/>
    <property type="evidence" value="ECO:0007669"/>
    <property type="project" value="UniProtKB-SubCell"/>
</dbReference>
<evidence type="ECO:0000256" key="4">
    <source>
        <dbReference type="ARBA" id="ARBA00007365"/>
    </source>
</evidence>
<dbReference type="FunFam" id="2.40.100.10:FF:000002">
    <property type="entry name" value="Peptidyl-prolyl cis-trans isomerase"/>
    <property type="match status" value="1"/>
</dbReference>
<gene>
    <name evidence="17" type="ORF">PGLA1383_LOCUS48026</name>
</gene>
<comment type="caution">
    <text evidence="17">The sequence shown here is derived from an EMBL/GenBank/DDBJ whole genome shotgun (WGS) entry which is preliminary data.</text>
</comment>
<dbReference type="PANTHER" id="PTHR11071">
    <property type="entry name" value="PEPTIDYL-PROLYL CIS-TRANS ISOMERASE"/>
    <property type="match status" value="1"/>
</dbReference>
<dbReference type="GO" id="GO:0003755">
    <property type="term" value="F:peptidyl-prolyl cis-trans isomerase activity"/>
    <property type="evidence" value="ECO:0007669"/>
    <property type="project" value="UniProtKB-KW"/>
</dbReference>
<protein>
    <recommendedName>
        <fullName evidence="5">peptidylprolyl isomerase</fullName>
        <ecNumber evidence="5">5.2.1.8</ecNumber>
    </recommendedName>
</protein>
<dbReference type="AlphaFoldDB" id="A0A813H2V9"/>
<dbReference type="FunFam" id="3.10.50.40:FF:000010">
    <property type="entry name" value="Peptidyl-prolyl cis-trans isomerase Pin1"/>
    <property type="match status" value="1"/>
</dbReference>
<comment type="subunit">
    <text evidence="12">Interacts with host FBXW7; leading to FBXW7 autoubiquitination and subsequent degradation.</text>
</comment>
<dbReference type="PROSITE" id="PS00170">
    <property type="entry name" value="CSA_PPIASE_1"/>
    <property type="match status" value="1"/>
</dbReference>
<evidence type="ECO:0000259" key="15">
    <source>
        <dbReference type="PROSITE" id="PS50072"/>
    </source>
</evidence>
<dbReference type="PRINTS" id="PR00153">
    <property type="entry name" value="CSAPPISMRASE"/>
</dbReference>
<comment type="subcellular location">
    <subcellularLocation>
        <location evidence="3">Host cytoplasm</location>
    </subcellularLocation>
    <subcellularLocation>
        <location evidence="2">Host nucleus</location>
    </subcellularLocation>
</comment>
<dbReference type="EC" id="5.2.1.8" evidence="5"/>
<dbReference type="Pfam" id="PF00639">
    <property type="entry name" value="Rotamase"/>
    <property type="match status" value="1"/>
</dbReference>
<evidence type="ECO:0000259" key="16">
    <source>
        <dbReference type="PROSITE" id="PS50198"/>
    </source>
</evidence>
<feature type="domain" description="PPIase cyclophilin-type" evidence="15">
    <location>
        <begin position="10"/>
        <end position="173"/>
    </location>
</feature>
<dbReference type="PROSITE" id="PS50198">
    <property type="entry name" value="PPIC_PPIASE_2"/>
    <property type="match status" value="1"/>
</dbReference>
<dbReference type="SUPFAM" id="SSF54534">
    <property type="entry name" value="FKBP-like"/>
    <property type="match status" value="1"/>
</dbReference>
<dbReference type="CDD" id="cd01926">
    <property type="entry name" value="cyclophilin_ABH_like"/>
    <property type="match status" value="1"/>
</dbReference>
<dbReference type="GO" id="GO:0016018">
    <property type="term" value="F:cyclosporin A binding"/>
    <property type="evidence" value="ECO:0007669"/>
    <property type="project" value="TreeGrafter"/>
</dbReference>
<evidence type="ECO:0000256" key="1">
    <source>
        <dbReference type="ARBA" id="ARBA00000971"/>
    </source>
</evidence>
<evidence type="ECO:0000256" key="13">
    <source>
        <dbReference type="PROSITE-ProRule" id="PRU00278"/>
    </source>
</evidence>
<dbReference type="EMBL" id="CAJNNV010030285">
    <property type="protein sequence ID" value="CAE8632027.1"/>
    <property type="molecule type" value="Genomic_DNA"/>
</dbReference>
<dbReference type="InterPro" id="IPR020892">
    <property type="entry name" value="Cyclophilin-type_PPIase_CS"/>
</dbReference>
<evidence type="ECO:0000256" key="7">
    <source>
        <dbReference type="ARBA" id="ARBA00023026"/>
    </source>
</evidence>
<reference evidence="17" key="1">
    <citation type="submission" date="2021-02" db="EMBL/GenBank/DDBJ databases">
        <authorList>
            <person name="Dougan E. K."/>
            <person name="Rhodes N."/>
            <person name="Thang M."/>
            <person name="Chan C."/>
        </authorList>
    </citation>
    <scope>NUCLEOTIDE SEQUENCE</scope>
</reference>
<evidence type="ECO:0000256" key="5">
    <source>
        <dbReference type="ARBA" id="ARBA00013194"/>
    </source>
</evidence>
<evidence type="ECO:0000313" key="17">
    <source>
        <dbReference type="EMBL" id="CAE8632027.1"/>
    </source>
</evidence>
<dbReference type="GO" id="GO:0005739">
    <property type="term" value="C:mitochondrion"/>
    <property type="evidence" value="ECO:0007669"/>
    <property type="project" value="TreeGrafter"/>
</dbReference>
<keyword evidence="8 13" id="KW-0697">Rotamase</keyword>
<evidence type="ECO:0000256" key="6">
    <source>
        <dbReference type="ARBA" id="ARBA00022562"/>
    </source>
</evidence>
<evidence type="ECO:0000256" key="12">
    <source>
        <dbReference type="ARBA" id="ARBA00066165"/>
    </source>
</evidence>
<dbReference type="GO" id="GO:0006457">
    <property type="term" value="P:protein folding"/>
    <property type="evidence" value="ECO:0007669"/>
    <property type="project" value="InterPro"/>
</dbReference>
<evidence type="ECO:0000256" key="8">
    <source>
        <dbReference type="ARBA" id="ARBA00023110"/>
    </source>
</evidence>
<dbReference type="Pfam" id="PF00160">
    <property type="entry name" value="Pro_isomerase"/>
    <property type="match status" value="1"/>
</dbReference>
<sequence>MAPKGRPRVYFDMAIDGYPVGKLVFELYADVVPKTAENFRCLCTGEKGRGRSGKQLHFMGSNFHRIIPGFMCQGGDFTAGNGTGGESIYGGKFADENFKEEHTKAGQLSMANSGPNTNGSQFFICTGKTPHLDGKHVVFGELIEGMEVLREIEKEGTPSGKTTGKVTIRDCNEVGGKSRLPGPTAEHESAPAKRMGDCSEGEVRVMHILRKHKDCRKPSSAREKVITCSLDQAKRHLTGLREKLAESDTDFETLMAKFGEMAKEHSDCGTSKKGGDLGIFGRGRMQKPFEDTSFALAVGEMSRVIETESGAHLIFRVQ</sequence>
<dbReference type="InterPro" id="IPR029000">
    <property type="entry name" value="Cyclophilin-like_dom_sf"/>
</dbReference>
<evidence type="ECO:0000256" key="9">
    <source>
        <dbReference type="ARBA" id="ARBA00023200"/>
    </source>
</evidence>
<keyword evidence="18" id="KW-1185">Reference proteome</keyword>
<dbReference type="OrthoDB" id="193499at2759"/>
<keyword evidence="7" id="KW-0843">Virulence</keyword>
<comment type="catalytic activity">
    <reaction evidence="1">
        <text>[protein]-peptidylproline (omega=180) = [protein]-peptidylproline (omega=0)</text>
        <dbReference type="Rhea" id="RHEA:16237"/>
        <dbReference type="Rhea" id="RHEA-COMP:10747"/>
        <dbReference type="Rhea" id="RHEA-COMP:10748"/>
        <dbReference type="ChEBI" id="CHEBI:83833"/>
        <dbReference type="ChEBI" id="CHEBI:83834"/>
        <dbReference type="EC" id="5.2.1.8"/>
    </reaction>
</comment>
<dbReference type="Gene3D" id="2.40.100.10">
    <property type="entry name" value="Cyclophilin-like"/>
    <property type="match status" value="1"/>
</dbReference>
<keyword evidence="10 13" id="KW-0413">Isomerase</keyword>
<dbReference type="InterPro" id="IPR046357">
    <property type="entry name" value="PPIase_dom_sf"/>
</dbReference>
<evidence type="ECO:0000256" key="2">
    <source>
        <dbReference type="ARBA" id="ARBA00004147"/>
    </source>
</evidence>
<evidence type="ECO:0000313" key="18">
    <source>
        <dbReference type="Proteomes" id="UP000654075"/>
    </source>
</evidence>
<dbReference type="Gene3D" id="3.10.50.40">
    <property type="match status" value="1"/>
</dbReference>
<accession>A0A813H2V9</accession>
<organism evidence="17 18">
    <name type="scientific">Polarella glacialis</name>
    <name type="common">Dinoflagellate</name>
    <dbReference type="NCBI Taxonomy" id="89957"/>
    <lineage>
        <taxon>Eukaryota</taxon>
        <taxon>Sar</taxon>
        <taxon>Alveolata</taxon>
        <taxon>Dinophyceae</taxon>
        <taxon>Suessiales</taxon>
        <taxon>Suessiaceae</taxon>
        <taxon>Polarella</taxon>
    </lineage>
</organism>
<dbReference type="InterPro" id="IPR002130">
    <property type="entry name" value="Cyclophilin-type_PPIase_dom"/>
</dbReference>
<dbReference type="PROSITE" id="PS50072">
    <property type="entry name" value="CSA_PPIASE_2"/>
    <property type="match status" value="1"/>
</dbReference>
<keyword evidence="6" id="KW-1048">Host nucleus</keyword>